<protein>
    <submittedName>
        <fullName evidence="2">Uncharacterized protein</fullName>
    </submittedName>
</protein>
<proteinExistence type="predicted"/>
<feature type="transmembrane region" description="Helical" evidence="1">
    <location>
        <begin position="25"/>
        <end position="48"/>
    </location>
</feature>
<dbReference type="RefSeq" id="WP_156265266.1">
    <property type="nucleotide sequence ID" value="NZ_NOIQ01000001.1"/>
</dbReference>
<evidence type="ECO:0000256" key="1">
    <source>
        <dbReference type="SAM" id="Phobius"/>
    </source>
</evidence>
<sequence length="52" mass="5687">MKNKVTDIAFGMFITALSYATHQPVWLTVTLAGLTVVLAGVMTARAVIRHDR</sequence>
<keyword evidence="1" id="KW-0812">Transmembrane</keyword>
<dbReference type="AlphaFoldDB" id="A0A7K1LFQ5"/>
<organism evidence="2 3">
    <name type="scientific">Rothia koreensis</name>
    <dbReference type="NCBI Taxonomy" id="592378"/>
    <lineage>
        <taxon>Bacteria</taxon>
        <taxon>Bacillati</taxon>
        <taxon>Actinomycetota</taxon>
        <taxon>Actinomycetes</taxon>
        <taxon>Micrococcales</taxon>
        <taxon>Micrococcaceae</taxon>
        <taxon>Rothia</taxon>
    </lineage>
</organism>
<evidence type="ECO:0000313" key="2">
    <source>
        <dbReference type="EMBL" id="MUN53930.1"/>
    </source>
</evidence>
<comment type="caution">
    <text evidence="2">The sequence shown here is derived from an EMBL/GenBank/DDBJ whole genome shotgun (WGS) entry which is preliminary data.</text>
</comment>
<keyword evidence="3" id="KW-1185">Reference proteome</keyword>
<gene>
    <name evidence="2" type="ORF">GMA10_01585</name>
</gene>
<evidence type="ECO:0000313" key="3">
    <source>
        <dbReference type="Proteomes" id="UP000462152"/>
    </source>
</evidence>
<reference evidence="2 3" key="1">
    <citation type="submission" date="2019-12" db="EMBL/GenBank/DDBJ databases">
        <authorList>
            <person name="Li J."/>
            <person name="Shi Y."/>
            <person name="Xu G."/>
            <person name="Xiao D."/>
            <person name="Ran X."/>
        </authorList>
    </citation>
    <scope>NUCLEOTIDE SEQUENCE [LARGE SCALE GENOMIC DNA]</scope>
    <source>
        <strain evidence="2 3">JCM 15915</strain>
    </source>
</reference>
<keyword evidence="1" id="KW-1133">Transmembrane helix</keyword>
<name>A0A7K1LFQ5_9MICC</name>
<accession>A0A7K1LFQ5</accession>
<keyword evidence="1" id="KW-0472">Membrane</keyword>
<dbReference type="EMBL" id="WOGT01000001">
    <property type="protein sequence ID" value="MUN53930.1"/>
    <property type="molecule type" value="Genomic_DNA"/>
</dbReference>
<dbReference type="Proteomes" id="UP000462152">
    <property type="component" value="Unassembled WGS sequence"/>
</dbReference>